<comment type="similarity">
    <text evidence="1">Belongs to the LysR transcriptional regulatory family.</text>
</comment>
<evidence type="ECO:0000256" key="1">
    <source>
        <dbReference type="ARBA" id="ARBA00009437"/>
    </source>
</evidence>
<accession>A0A1Y6B904</accession>
<dbReference type="InterPro" id="IPR036388">
    <property type="entry name" value="WH-like_DNA-bd_sf"/>
</dbReference>
<dbReference type="PROSITE" id="PS50931">
    <property type="entry name" value="HTH_LYSR"/>
    <property type="match status" value="1"/>
</dbReference>
<proteinExistence type="inferred from homology"/>
<protein>
    <submittedName>
        <fullName evidence="6">LysR family transcriptional regulator, glycine cleavage system transcriptional activator</fullName>
    </submittedName>
</protein>
<organism evidence="6 7">
    <name type="scientific">Tistlia consotensis USBA 355</name>
    <dbReference type="NCBI Taxonomy" id="560819"/>
    <lineage>
        <taxon>Bacteria</taxon>
        <taxon>Pseudomonadati</taxon>
        <taxon>Pseudomonadota</taxon>
        <taxon>Alphaproteobacteria</taxon>
        <taxon>Rhodospirillales</taxon>
        <taxon>Rhodovibrionaceae</taxon>
        <taxon>Tistlia</taxon>
    </lineage>
</organism>
<evidence type="ECO:0000256" key="3">
    <source>
        <dbReference type="ARBA" id="ARBA00023125"/>
    </source>
</evidence>
<dbReference type="Proteomes" id="UP000192917">
    <property type="component" value="Unassembled WGS sequence"/>
</dbReference>
<evidence type="ECO:0000256" key="4">
    <source>
        <dbReference type="ARBA" id="ARBA00023163"/>
    </source>
</evidence>
<feature type="domain" description="HTH lysR-type" evidence="5">
    <location>
        <begin position="1"/>
        <end position="61"/>
    </location>
</feature>
<dbReference type="InterPro" id="IPR058163">
    <property type="entry name" value="LysR-type_TF_proteobact-type"/>
</dbReference>
<name>A0A1Y6B904_9PROT</name>
<keyword evidence="7" id="KW-1185">Reference proteome</keyword>
<dbReference type="EMBL" id="FWZX01000002">
    <property type="protein sequence ID" value="SME99234.1"/>
    <property type="molecule type" value="Genomic_DNA"/>
</dbReference>
<dbReference type="Gene3D" id="1.10.10.10">
    <property type="entry name" value="Winged helix-like DNA-binding domain superfamily/Winged helix DNA-binding domain"/>
    <property type="match status" value="1"/>
</dbReference>
<dbReference type="Gene3D" id="3.40.190.10">
    <property type="entry name" value="Periplasmic binding protein-like II"/>
    <property type="match status" value="2"/>
</dbReference>
<keyword evidence="2" id="KW-0805">Transcription regulation</keyword>
<dbReference type="Pfam" id="PF00126">
    <property type="entry name" value="HTH_1"/>
    <property type="match status" value="1"/>
</dbReference>
<dbReference type="PANTHER" id="PTHR30537:SF26">
    <property type="entry name" value="GLYCINE CLEAVAGE SYSTEM TRANSCRIPTIONAL ACTIVATOR"/>
    <property type="match status" value="1"/>
</dbReference>
<evidence type="ECO:0000313" key="7">
    <source>
        <dbReference type="Proteomes" id="UP000192917"/>
    </source>
</evidence>
<evidence type="ECO:0000256" key="2">
    <source>
        <dbReference type="ARBA" id="ARBA00023015"/>
    </source>
</evidence>
<dbReference type="SUPFAM" id="SSF53850">
    <property type="entry name" value="Periplasmic binding protein-like II"/>
    <property type="match status" value="1"/>
</dbReference>
<dbReference type="RefSeq" id="WP_085121324.1">
    <property type="nucleotide sequence ID" value="NZ_FWZX01000002.1"/>
</dbReference>
<dbReference type="SUPFAM" id="SSF46785">
    <property type="entry name" value="Winged helix' DNA-binding domain"/>
    <property type="match status" value="1"/>
</dbReference>
<dbReference type="PANTHER" id="PTHR30537">
    <property type="entry name" value="HTH-TYPE TRANSCRIPTIONAL REGULATOR"/>
    <property type="match status" value="1"/>
</dbReference>
<dbReference type="GO" id="GO:0006351">
    <property type="term" value="P:DNA-templated transcription"/>
    <property type="evidence" value="ECO:0007669"/>
    <property type="project" value="TreeGrafter"/>
</dbReference>
<dbReference type="Pfam" id="PF03466">
    <property type="entry name" value="LysR_substrate"/>
    <property type="match status" value="1"/>
</dbReference>
<dbReference type="STRING" id="560819.SAMN05428998_102255"/>
<dbReference type="InterPro" id="IPR000847">
    <property type="entry name" value="LysR_HTH_N"/>
</dbReference>
<evidence type="ECO:0000259" key="5">
    <source>
        <dbReference type="PROSITE" id="PS50931"/>
    </source>
</evidence>
<keyword evidence="4" id="KW-0804">Transcription</keyword>
<dbReference type="InterPro" id="IPR036390">
    <property type="entry name" value="WH_DNA-bd_sf"/>
</dbReference>
<evidence type="ECO:0000313" key="6">
    <source>
        <dbReference type="EMBL" id="SME99234.1"/>
    </source>
</evidence>
<reference evidence="6 7" key="1">
    <citation type="submission" date="2017-04" db="EMBL/GenBank/DDBJ databases">
        <authorList>
            <person name="Afonso C.L."/>
            <person name="Miller P.J."/>
            <person name="Scott M.A."/>
            <person name="Spackman E."/>
            <person name="Goraichik I."/>
            <person name="Dimitrov K.M."/>
            <person name="Suarez D.L."/>
            <person name="Swayne D.E."/>
        </authorList>
    </citation>
    <scope>NUCLEOTIDE SEQUENCE [LARGE SCALE GENOMIC DNA]</scope>
    <source>
        <strain evidence="6 7">USBA 355</strain>
    </source>
</reference>
<keyword evidence="3" id="KW-0238">DNA-binding</keyword>
<dbReference type="InterPro" id="IPR005119">
    <property type="entry name" value="LysR_subst-bd"/>
</dbReference>
<sequence>MRLPPLRTLLFFEAVGRHESLARAATELGVSPGAVSQQLRSLQEELKVRLVEKAGRGIRLTPVGRDYFAALNRGFGAFQEAQRIVQSHRASADLTVSAVPSIVSNWLVERLHRWQMSDPDAKIRIESAHDEPDIVASNIDFRITYGEQSQVHAARREMFRDRVRPVCSPKLVDPQERLEPADLLALPLIHIFWKPQFGEAPSWEQWFESVGAPYRDGRGPSLSFSLNALAIDAAANGRGVVLGQQTLISNHLVNGRLFVALDRPMPLGAPYYVCYASRATDKPAAARFLDWLMAEAARDRAALGQARA</sequence>
<gene>
    <name evidence="6" type="ORF">SAMN05428998_102255</name>
</gene>
<dbReference type="AlphaFoldDB" id="A0A1Y6B904"/>
<dbReference type="GO" id="GO:0043565">
    <property type="term" value="F:sequence-specific DNA binding"/>
    <property type="evidence" value="ECO:0007669"/>
    <property type="project" value="TreeGrafter"/>
</dbReference>
<dbReference type="GO" id="GO:0003700">
    <property type="term" value="F:DNA-binding transcription factor activity"/>
    <property type="evidence" value="ECO:0007669"/>
    <property type="project" value="InterPro"/>
</dbReference>